<feature type="compositionally biased region" description="Basic and acidic residues" evidence="1">
    <location>
        <begin position="67"/>
        <end position="89"/>
    </location>
</feature>
<feature type="region of interest" description="Disordered" evidence="1">
    <location>
        <begin position="63"/>
        <end position="89"/>
    </location>
</feature>
<sequence length="89" mass="9721">MDGRRRPRGSNGGVNAMLEDPGRRAGGEALLWGTEHKGSGCGTCTFHHLVLQLRDLLLKYFSSNNNREGEGEGRQGRDGGGREEEIQPN</sequence>
<dbReference type="AlphaFoldDB" id="A0A9D3WCK2"/>
<feature type="region of interest" description="Disordered" evidence="1">
    <location>
        <begin position="1"/>
        <end position="24"/>
    </location>
</feature>
<dbReference type="EMBL" id="JAIQCV010000002">
    <property type="protein sequence ID" value="KAH1121601.1"/>
    <property type="molecule type" value="Genomic_DNA"/>
</dbReference>
<evidence type="ECO:0000313" key="2">
    <source>
        <dbReference type="EMBL" id="KAH1121601.1"/>
    </source>
</evidence>
<evidence type="ECO:0000313" key="3">
    <source>
        <dbReference type="Proteomes" id="UP000828251"/>
    </source>
</evidence>
<keyword evidence="3" id="KW-1185">Reference proteome</keyword>
<protein>
    <submittedName>
        <fullName evidence="2">Uncharacterized protein</fullName>
    </submittedName>
</protein>
<comment type="caution">
    <text evidence="2">The sequence shown here is derived from an EMBL/GenBank/DDBJ whole genome shotgun (WGS) entry which is preliminary data.</text>
</comment>
<gene>
    <name evidence="2" type="ORF">J1N35_004761</name>
</gene>
<name>A0A9D3WCK2_9ROSI</name>
<evidence type="ECO:0000256" key="1">
    <source>
        <dbReference type="SAM" id="MobiDB-lite"/>
    </source>
</evidence>
<accession>A0A9D3WCK2</accession>
<organism evidence="2 3">
    <name type="scientific">Gossypium stocksii</name>
    <dbReference type="NCBI Taxonomy" id="47602"/>
    <lineage>
        <taxon>Eukaryota</taxon>
        <taxon>Viridiplantae</taxon>
        <taxon>Streptophyta</taxon>
        <taxon>Embryophyta</taxon>
        <taxon>Tracheophyta</taxon>
        <taxon>Spermatophyta</taxon>
        <taxon>Magnoliopsida</taxon>
        <taxon>eudicotyledons</taxon>
        <taxon>Gunneridae</taxon>
        <taxon>Pentapetalae</taxon>
        <taxon>rosids</taxon>
        <taxon>malvids</taxon>
        <taxon>Malvales</taxon>
        <taxon>Malvaceae</taxon>
        <taxon>Malvoideae</taxon>
        <taxon>Gossypium</taxon>
    </lineage>
</organism>
<dbReference type="Proteomes" id="UP000828251">
    <property type="component" value="Unassembled WGS sequence"/>
</dbReference>
<reference evidence="2 3" key="1">
    <citation type="journal article" date="2021" name="Plant Biotechnol. J.">
        <title>Multi-omics assisted identification of the key and species-specific regulatory components of drought-tolerant mechanisms in Gossypium stocksii.</title>
        <authorList>
            <person name="Yu D."/>
            <person name="Ke L."/>
            <person name="Zhang D."/>
            <person name="Wu Y."/>
            <person name="Sun Y."/>
            <person name="Mei J."/>
            <person name="Sun J."/>
            <person name="Sun Y."/>
        </authorList>
    </citation>
    <scope>NUCLEOTIDE SEQUENCE [LARGE SCALE GENOMIC DNA]</scope>
    <source>
        <strain evidence="3">cv. E1</strain>
        <tissue evidence="2">Leaf</tissue>
    </source>
</reference>
<proteinExistence type="predicted"/>